<dbReference type="EMBL" id="JBANEI010000009">
    <property type="protein sequence ID" value="MEI2682803.1"/>
    <property type="molecule type" value="Genomic_DNA"/>
</dbReference>
<feature type="binding site" evidence="4">
    <location>
        <position position="213"/>
    </location>
    <ligand>
        <name>Mg(2+)</name>
        <dbReference type="ChEBI" id="CHEBI:18420"/>
    </ligand>
</feature>
<comment type="similarity">
    <text evidence="4">Belongs to the mandelate racemase/muconate lactonizing enzyme family. MenC type 1 subfamily.</text>
</comment>
<dbReference type="InterPro" id="IPR036849">
    <property type="entry name" value="Enolase-like_C_sf"/>
</dbReference>
<name>A0ABU8DH33_ERWAP</name>
<evidence type="ECO:0000256" key="5">
    <source>
        <dbReference type="NCBIfam" id="TIGR01927"/>
    </source>
</evidence>
<dbReference type="RefSeq" id="WP_048915467.1">
    <property type="nucleotide sequence ID" value="NZ_CAKKMT010000006.1"/>
</dbReference>
<sequence>MRAVALYRYQIPLEAGVVLRHQRLTARQGLLIQLRDQRGEGWGEIAPLPEFSVETPAQAEQACRAWLAAWRAGSHPAESDLPSVAFGISCALAELDGTLPTAGEYRTALLCSGDPDELFQRLRQLPQPLAKMKVGLYEAVRDGMQANLLLEALPNLTLRLDANRSWSLEKALQFARYVSPELRGRIAFIEEPCRNMAESLTFAQQTSIAVAWDESLREGPLAAAPGVSAVVIKPTLTGSIQRVQQQVAWAKSQGLTPVISSALESSLGLTQLARLAHWLTPGIIPGLDTLQLMQQQLLRRWPGSALPVAVPVTDREVLTCLWQH</sequence>
<keyword evidence="4" id="KW-0474">Menaquinone biosynthesis</keyword>
<dbReference type="SFLD" id="SFLDG00180">
    <property type="entry name" value="muconate_cycloisomerase"/>
    <property type="match status" value="1"/>
</dbReference>
<keyword evidence="1 4" id="KW-0479">Metal-binding</keyword>
<comment type="catalytic activity">
    <reaction evidence="4">
        <text>(1R,6R)-6-hydroxy-2-succinyl-cyclohexa-2,4-diene-1-carboxylate = 2-succinylbenzoate + H2O</text>
        <dbReference type="Rhea" id="RHEA:10196"/>
        <dbReference type="ChEBI" id="CHEBI:15377"/>
        <dbReference type="ChEBI" id="CHEBI:18325"/>
        <dbReference type="ChEBI" id="CHEBI:58689"/>
        <dbReference type="EC" id="4.2.1.113"/>
    </reaction>
</comment>
<dbReference type="InterPro" id="IPR041338">
    <property type="entry name" value="OSBS_N"/>
</dbReference>
<protein>
    <recommendedName>
        <fullName evidence="4 5">o-succinylbenzoate synthase</fullName>
        <shortName evidence="4">OSB synthase</shortName>
        <shortName evidence="4">OSBS</shortName>
        <ecNumber evidence="4 5">4.2.1.113</ecNumber>
    </recommendedName>
    <alternativeName>
        <fullName evidence="4">4-(2'-carboxyphenyl)-4-oxybutyric acid synthase</fullName>
    </alternativeName>
    <alternativeName>
        <fullName evidence="4">o-succinylbenzoic acid synthase</fullName>
    </alternativeName>
</protein>
<dbReference type="HAMAP" id="MF_00470">
    <property type="entry name" value="MenC_1"/>
    <property type="match status" value="1"/>
</dbReference>
<evidence type="ECO:0000313" key="7">
    <source>
        <dbReference type="EMBL" id="MEI2682803.1"/>
    </source>
</evidence>
<dbReference type="Gene3D" id="3.30.390.10">
    <property type="entry name" value="Enolase-like, N-terminal domain"/>
    <property type="match status" value="1"/>
</dbReference>
<dbReference type="Proteomes" id="UP001306592">
    <property type="component" value="Unassembled WGS sequence"/>
</dbReference>
<dbReference type="Pfam" id="PF21508">
    <property type="entry name" value="MenC_N"/>
    <property type="match status" value="1"/>
</dbReference>
<dbReference type="InterPro" id="IPR013342">
    <property type="entry name" value="Mandelate_racemase_C"/>
</dbReference>
<gene>
    <name evidence="4 7" type="primary">menC</name>
    <name evidence="7" type="ORF">V8N49_14185</name>
</gene>
<comment type="pathway">
    <text evidence="4">Quinol/quinone metabolism; 1,4-dihydroxy-2-naphthoate biosynthesis; 1,4-dihydroxy-2-naphthoate from chorismate: step 4/7.</text>
</comment>
<keyword evidence="3 4" id="KW-0456">Lyase</keyword>
<proteinExistence type="inferred from homology"/>
<dbReference type="NCBIfam" id="NF003473">
    <property type="entry name" value="PRK05105.1"/>
    <property type="match status" value="1"/>
</dbReference>
<dbReference type="SMART" id="SM00922">
    <property type="entry name" value="MR_MLE"/>
    <property type="match status" value="1"/>
</dbReference>
<dbReference type="SUPFAM" id="SSF54826">
    <property type="entry name" value="Enolase N-terminal domain-like"/>
    <property type="match status" value="1"/>
</dbReference>
<dbReference type="Gene3D" id="3.20.20.120">
    <property type="entry name" value="Enolase-like C-terminal domain"/>
    <property type="match status" value="1"/>
</dbReference>
<dbReference type="NCBIfam" id="TIGR01927">
    <property type="entry name" value="menC_gam_Gplu"/>
    <property type="match status" value="1"/>
</dbReference>
<evidence type="ECO:0000256" key="3">
    <source>
        <dbReference type="ARBA" id="ARBA00023239"/>
    </source>
</evidence>
<feature type="binding site" evidence="4">
    <location>
        <position position="161"/>
    </location>
    <ligand>
        <name>Mg(2+)</name>
        <dbReference type="ChEBI" id="CHEBI:18420"/>
    </ligand>
</feature>
<dbReference type="SFLD" id="SFLDF00009">
    <property type="entry name" value="o-succinylbenzoate_synthase"/>
    <property type="match status" value="1"/>
</dbReference>
<dbReference type="GO" id="GO:0043748">
    <property type="term" value="F:O-succinylbenzoate synthase activity"/>
    <property type="evidence" value="ECO:0007669"/>
    <property type="project" value="UniProtKB-EC"/>
</dbReference>
<dbReference type="InterPro" id="IPR010196">
    <property type="entry name" value="OSB_synthase_MenC1"/>
</dbReference>
<accession>A0ABU8DH33</accession>
<evidence type="ECO:0000256" key="4">
    <source>
        <dbReference type="HAMAP-Rule" id="MF_00470"/>
    </source>
</evidence>
<feature type="binding site" evidence="4">
    <location>
        <position position="190"/>
    </location>
    <ligand>
        <name>Mg(2+)</name>
        <dbReference type="ChEBI" id="CHEBI:18420"/>
    </ligand>
</feature>
<dbReference type="PANTHER" id="PTHR48073">
    <property type="entry name" value="O-SUCCINYLBENZOATE SYNTHASE-RELATED"/>
    <property type="match status" value="1"/>
</dbReference>
<dbReference type="SUPFAM" id="SSF51604">
    <property type="entry name" value="Enolase C-terminal domain-like"/>
    <property type="match status" value="1"/>
</dbReference>
<organism evidence="7 8">
    <name type="scientific">Erwinia aphidicola</name>
    <dbReference type="NCBI Taxonomy" id="68334"/>
    <lineage>
        <taxon>Bacteria</taxon>
        <taxon>Pseudomonadati</taxon>
        <taxon>Pseudomonadota</taxon>
        <taxon>Gammaproteobacteria</taxon>
        <taxon>Enterobacterales</taxon>
        <taxon>Erwiniaceae</taxon>
        <taxon>Erwinia</taxon>
    </lineage>
</organism>
<feature type="domain" description="Mandelate racemase/muconate lactonizing enzyme C-terminal" evidence="6">
    <location>
        <begin position="115"/>
        <end position="209"/>
    </location>
</feature>
<dbReference type="InterPro" id="IPR029017">
    <property type="entry name" value="Enolase-like_N"/>
</dbReference>
<comment type="function">
    <text evidence="4">Converts 2-succinyl-6-hydroxy-2,4-cyclohexadiene-1-carboxylate (SHCHC) to 2-succinylbenzoate (OSB).</text>
</comment>
<dbReference type="SFLD" id="SFLDS00001">
    <property type="entry name" value="Enolase"/>
    <property type="match status" value="1"/>
</dbReference>
<dbReference type="EC" id="4.2.1.113" evidence="4 5"/>
<dbReference type="PANTHER" id="PTHR48073:SF2">
    <property type="entry name" value="O-SUCCINYLBENZOATE SYNTHASE"/>
    <property type="match status" value="1"/>
</dbReference>
<keyword evidence="8" id="KW-1185">Reference proteome</keyword>
<keyword evidence="2 4" id="KW-0460">Magnesium</keyword>
<comment type="cofactor">
    <cofactor evidence="4">
        <name>a divalent metal cation</name>
        <dbReference type="ChEBI" id="CHEBI:60240"/>
    </cofactor>
</comment>
<dbReference type="InterPro" id="IPR029065">
    <property type="entry name" value="Enolase_C-like"/>
</dbReference>
<evidence type="ECO:0000259" key="6">
    <source>
        <dbReference type="SMART" id="SM00922"/>
    </source>
</evidence>
<dbReference type="CDD" id="cd03320">
    <property type="entry name" value="OSBS"/>
    <property type="match status" value="1"/>
</dbReference>
<comment type="pathway">
    <text evidence="4">Quinol/quinone metabolism; menaquinone biosynthesis.</text>
</comment>
<evidence type="ECO:0000256" key="2">
    <source>
        <dbReference type="ARBA" id="ARBA00022842"/>
    </source>
</evidence>
<comment type="caution">
    <text evidence="7">The sequence shown here is derived from an EMBL/GenBank/DDBJ whole genome shotgun (WGS) entry which is preliminary data.</text>
</comment>
<evidence type="ECO:0000313" key="8">
    <source>
        <dbReference type="Proteomes" id="UP001306592"/>
    </source>
</evidence>
<feature type="active site" description="Proton acceptor" evidence="4">
    <location>
        <position position="233"/>
    </location>
</feature>
<reference evidence="7 8" key="1">
    <citation type="submission" date="2024-02" db="EMBL/GenBank/DDBJ databases">
        <title>First report Erwinia aphidicola in onion in Chile.</title>
        <authorList>
            <person name="Valenzuela M."/>
            <person name="Pena M."/>
            <person name="Dutta B."/>
        </authorList>
    </citation>
    <scope>NUCLEOTIDE SEQUENCE [LARGE SCALE GENOMIC DNA]</scope>
    <source>
        <strain evidence="7 8">QCJ3A</strain>
    </source>
</reference>
<evidence type="ECO:0000256" key="1">
    <source>
        <dbReference type="ARBA" id="ARBA00022723"/>
    </source>
</evidence>
<feature type="active site" description="Proton donor" evidence="4">
    <location>
        <position position="133"/>
    </location>
</feature>
<dbReference type="Pfam" id="PF13378">
    <property type="entry name" value="MR_MLE_C"/>
    <property type="match status" value="1"/>
</dbReference>